<feature type="domain" description="DUF4200" evidence="4">
    <location>
        <begin position="114"/>
        <end position="230"/>
    </location>
</feature>
<keyword evidence="5" id="KW-0282">Flagellum</keyword>
<keyword evidence="6" id="KW-1185">Reference proteome</keyword>
<evidence type="ECO:0000256" key="2">
    <source>
        <dbReference type="SAM" id="Coils"/>
    </source>
</evidence>
<keyword evidence="5" id="KW-0969">Cilium</keyword>
<name>A0AAV1FBJ2_XYRNO</name>
<dbReference type="GO" id="GO:0005856">
    <property type="term" value="C:cytoskeleton"/>
    <property type="evidence" value="ECO:0007669"/>
    <property type="project" value="UniProtKB-ARBA"/>
</dbReference>
<keyword evidence="5" id="KW-0966">Cell projection</keyword>
<dbReference type="InterPro" id="IPR051147">
    <property type="entry name" value="CFAP_domain-containing"/>
</dbReference>
<accession>A0AAV1FBJ2</accession>
<reference evidence="5" key="1">
    <citation type="submission" date="2023-08" db="EMBL/GenBank/DDBJ databases">
        <authorList>
            <person name="Alioto T."/>
            <person name="Alioto T."/>
            <person name="Gomez Garrido J."/>
        </authorList>
    </citation>
    <scope>NUCLEOTIDE SEQUENCE</scope>
</reference>
<evidence type="ECO:0000313" key="5">
    <source>
        <dbReference type="EMBL" id="CAJ1058360.1"/>
    </source>
</evidence>
<protein>
    <submittedName>
        <fullName evidence="5">Cilia- and flagella-associated protein 100-like</fullName>
    </submittedName>
</protein>
<keyword evidence="1 2" id="KW-0175">Coiled coil</keyword>
<feature type="coiled-coil region" evidence="2">
    <location>
        <begin position="134"/>
        <end position="161"/>
    </location>
</feature>
<sequence>MSRRATKTQQTPFKVPDPDSIFQLSMNRRGHQKESVGRVLALPTDEMTTKLKMEVKTGPVEQRKEEKGEIKKLKGISQTKTRTVFHKQTTRREELKTAMMRKDAPMKDSKYEFITMERQKAILEFSLMMKKSAILEMDNAIAKEERQLKELETIIEKDNLKFEAVLRENEKKSVEARTFFELEAKSKQEKNVKIKKLMAKIGSIISELTKFEETLIDYKRYKELLFKLSPPEWQQAQRTEALKALSQDKGARDESAICSDLEPKDSTPGKELPSIEEIQLSPADSDTLAISSTLERDSSEFDNEPVLYFTDPQQLLDLIKELTEQNLSLIQNSSRLVETLEESRRSMDTTRKKIEKEEDQLTLQINKMIQKIDQEKAKGTKLKQRVELHVSLNTEDQDIMRDTLDEKVAEVHRCCVEDRITNLSTLEKLTNIEKHMFSLLQSIESIPEESLRMMKKIKDSERRSRHREQRLKEQREKQQERMKRYLEKSLADSKRTSTRKLMPRCFPVAQKPKVSHGDNTSAERDIHAFLLTPEDIH</sequence>
<feature type="coiled-coil region" evidence="2">
    <location>
        <begin position="337"/>
        <end position="378"/>
    </location>
</feature>
<evidence type="ECO:0000313" key="6">
    <source>
        <dbReference type="Proteomes" id="UP001178508"/>
    </source>
</evidence>
<dbReference type="PANTHER" id="PTHR21683:SF3">
    <property type="entry name" value="CILIA AND FLAGELLA ASSOCIATED PROTEIN 100"/>
    <property type="match status" value="1"/>
</dbReference>
<proteinExistence type="predicted"/>
<dbReference type="PANTHER" id="PTHR21683">
    <property type="entry name" value="COILED-COIL DOMAIN-CONTAINING PROTEIN 42 LIKE-2-LIKE-RELATED"/>
    <property type="match status" value="1"/>
</dbReference>
<dbReference type="InterPro" id="IPR025252">
    <property type="entry name" value="DUF4200"/>
</dbReference>
<dbReference type="Proteomes" id="UP001178508">
    <property type="component" value="Chromosome 6"/>
</dbReference>
<feature type="region of interest" description="Disordered" evidence="3">
    <location>
        <begin position="1"/>
        <end position="21"/>
    </location>
</feature>
<evidence type="ECO:0000256" key="3">
    <source>
        <dbReference type="SAM" id="MobiDB-lite"/>
    </source>
</evidence>
<evidence type="ECO:0000256" key="1">
    <source>
        <dbReference type="ARBA" id="ARBA00023054"/>
    </source>
</evidence>
<feature type="region of interest" description="Disordered" evidence="3">
    <location>
        <begin position="457"/>
        <end position="498"/>
    </location>
</feature>
<dbReference type="AlphaFoldDB" id="A0AAV1FBJ2"/>
<dbReference type="EMBL" id="OY660869">
    <property type="protein sequence ID" value="CAJ1058360.1"/>
    <property type="molecule type" value="Genomic_DNA"/>
</dbReference>
<feature type="compositionally biased region" description="Basic and acidic residues" evidence="3">
    <location>
        <begin position="470"/>
        <end position="495"/>
    </location>
</feature>
<organism evidence="5 6">
    <name type="scientific">Xyrichtys novacula</name>
    <name type="common">Pearly razorfish</name>
    <name type="synonym">Hemipteronotus novacula</name>
    <dbReference type="NCBI Taxonomy" id="13765"/>
    <lineage>
        <taxon>Eukaryota</taxon>
        <taxon>Metazoa</taxon>
        <taxon>Chordata</taxon>
        <taxon>Craniata</taxon>
        <taxon>Vertebrata</taxon>
        <taxon>Euteleostomi</taxon>
        <taxon>Actinopterygii</taxon>
        <taxon>Neopterygii</taxon>
        <taxon>Teleostei</taxon>
        <taxon>Neoteleostei</taxon>
        <taxon>Acanthomorphata</taxon>
        <taxon>Eupercaria</taxon>
        <taxon>Labriformes</taxon>
        <taxon>Labridae</taxon>
        <taxon>Xyrichtys</taxon>
    </lineage>
</organism>
<gene>
    <name evidence="5" type="ORF">XNOV1_A012424</name>
</gene>
<dbReference type="Pfam" id="PF13863">
    <property type="entry name" value="DUF4200"/>
    <property type="match status" value="1"/>
</dbReference>
<evidence type="ECO:0000259" key="4">
    <source>
        <dbReference type="Pfam" id="PF13863"/>
    </source>
</evidence>